<evidence type="ECO:0000313" key="1">
    <source>
        <dbReference type="EMBL" id="CDH55878.1"/>
    </source>
</evidence>
<dbReference type="AlphaFoldDB" id="A0A068S0I3"/>
<sequence>MRLSSKSIWVVARHTKLTTGSEKTTISPEVASQLGELTSYGGSNKGGCIGGGCAGGGCAGTAGGGPGIPFQGYVSGAF</sequence>
<organism evidence="1 2">
    <name type="scientific">Lichtheimia corymbifera JMRC:FSU:9682</name>
    <dbReference type="NCBI Taxonomy" id="1263082"/>
    <lineage>
        <taxon>Eukaryota</taxon>
        <taxon>Fungi</taxon>
        <taxon>Fungi incertae sedis</taxon>
        <taxon>Mucoromycota</taxon>
        <taxon>Mucoromycotina</taxon>
        <taxon>Mucoromycetes</taxon>
        <taxon>Mucorales</taxon>
        <taxon>Lichtheimiaceae</taxon>
        <taxon>Lichtheimia</taxon>
    </lineage>
</organism>
<evidence type="ECO:0000313" key="2">
    <source>
        <dbReference type="Proteomes" id="UP000027586"/>
    </source>
</evidence>
<proteinExistence type="predicted"/>
<dbReference type="EMBL" id="CBTN010000033">
    <property type="protein sequence ID" value="CDH55878.1"/>
    <property type="molecule type" value="Genomic_DNA"/>
</dbReference>
<accession>A0A068S0I3</accession>
<comment type="caution">
    <text evidence="1">The sequence shown here is derived from an EMBL/GenBank/DDBJ whole genome shotgun (WGS) entry which is preliminary data.</text>
</comment>
<dbReference type="Proteomes" id="UP000027586">
    <property type="component" value="Unassembled WGS sequence"/>
</dbReference>
<gene>
    <name evidence="1" type="ORF">LCOR_06978.1</name>
</gene>
<dbReference type="VEuPathDB" id="FungiDB:LCOR_06978.1"/>
<name>A0A068S0I3_9FUNG</name>
<protein>
    <submittedName>
        <fullName evidence="1">Uncharacterized protein</fullName>
    </submittedName>
</protein>
<keyword evidence="2" id="KW-1185">Reference proteome</keyword>
<reference evidence="1" key="1">
    <citation type="submission" date="2013-08" db="EMBL/GenBank/DDBJ databases">
        <title>Gene expansion shapes genome architecture in the human pathogen Lichtheimia corymbifera: an evolutionary genomics analysis in the ancient terrestrial Mucorales (Mucoromycotina).</title>
        <authorList>
            <person name="Schwartze V.U."/>
            <person name="Winter S."/>
            <person name="Shelest E."/>
            <person name="Marcet-Houben M."/>
            <person name="Horn F."/>
            <person name="Wehner S."/>
            <person name="Hoffmann K."/>
            <person name="Riege K."/>
            <person name="Sammeth M."/>
            <person name="Nowrousian M."/>
            <person name="Valiante V."/>
            <person name="Linde J."/>
            <person name="Jacobsen I.D."/>
            <person name="Marz M."/>
            <person name="Brakhage A.A."/>
            <person name="Gabaldon T."/>
            <person name="Bocker S."/>
            <person name="Voigt K."/>
        </authorList>
    </citation>
    <scope>NUCLEOTIDE SEQUENCE [LARGE SCALE GENOMIC DNA]</scope>
    <source>
        <strain evidence="1">FSU 9682</strain>
    </source>
</reference>